<feature type="domain" description="Methyltransferase" evidence="2">
    <location>
        <begin position="167"/>
        <end position="264"/>
    </location>
</feature>
<keyword evidence="3" id="KW-0808">Transferase</keyword>
<dbReference type="InterPro" id="IPR029063">
    <property type="entry name" value="SAM-dependent_MTases_sf"/>
</dbReference>
<evidence type="ECO:0000313" key="4">
    <source>
        <dbReference type="Proteomes" id="UP000500857"/>
    </source>
</evidence>
<accession>A0A6H1U5J4</accession>
<dbReference type="Gene3D" id="3.40.50.150">
    <property type="entry name" value="Vaccinia Virus protein VP39"/>
    <property type="match status" value="1"/>
</dbReference>
<dbReference type="SUPFAM" id="SSF53335">
    <property type="entry name" value="S-adenosyl-L-methionine-dependent methyltransferases"/>
    <property type="match status" value="1"/>
</dbReference>
<evidence type="ECO:0000313" key="3">
    <source>
        <dbReference type="EMBL" id="QIZ73696.1"/>
    </source>
</evidence>
<gene>
    <name evidence="3" type="ORF">HCG48_10495</name>
</gene>
<keyword evidence="3" id="KW-0489">Methyltransferase</keyword>
<evidence type="ECO:0000259" key="2">
    <source>
        <dbReference type="Pfam" id="PF13649"/>
    </source>
</evidence>
<dbReference type="Proteomes" id="UP000500857">
    <property type="component" value="Chromosome"/>
</dbReference>
<dbReference type="AlphaFoldDB" id="A0A6H1U5J4"/>
<feature type="region of interest" description="Disordered" evidence="1">
    <location>
        <begin position="1"/>
        <end position="24"/>
    </location>
</feature>
<dbReference type="InterPro" id="IPR041698">
    <property type="entry name" value="Methyltransf_25"/>
</dbReference>
<dbReference type="CDD" id="cd02440">
    <property type="entry name" value="AdoMet_MTases"/>
    <property type="match status" value="1"/>
</dbReference>
<sequence>MSDFSPSNPSHSPPNPQGSSVRDPDRLDRAVRHKFKSLTAASGELAMPCVPAMLHEQMQMLEGLLRSLGQDLKENELAGLRETIARKLAEGFQTSPHARLVIRYTTPDPTQGLTHGLKLSATIQIKSLEQKYDGWVKSRSGPLFGSHPDAKAIAVARQLSNPTHSPILDIGAGTGRNTIALAQLGYPVEAIELTPVFARHLVSEASQQQLPIRVIQGNILDPKTILPSQHYPLILVSEVISHFRSLDDVRILFSKVCDALPSGGLFLFNAFLCEPGYIPSDRVRQMAEVVWSFLLTREEFRTAIAGFPLKILSEESAYEYERQHLSPEAWPPTDWFVGWSTGRNIFPFAEKPPVELRWILCRKE</sequence>
<organism evidence="3 4">
    <name type="scientific">Oxynema aestuarii AP17</name>
    <dbReference type="NCBI Taxonomy" id="2064643"/>
    <lineage>
        <taxon>Bacteria</taxon>
        <taxon>Bacillati</taxon>
        <taxon>Cyanobacteriota</taxon>
        <taxon>Cyanophyceae</taxon>
        <taxon>Oscillatoriophycideae</taxon>
        <taxon>Oscillatoriales</taxon>
        <taxon>Oscillatoriaceae</taxon>
        <taxon>Oxynema</taxon>
        <taxon>Oxynema aestuarii</taxon>
    </lineage>
</organism>
<dbReference type="GO" id="GO:0032259">
    <property type="term" value="P:methylation"/>
    <property type="evidence" value="ECO:0007669"/>
    <property type="project" value="UniProtKB-KW"/>
</dbReference>
<dbReference type="KEGG" id="oxy:HCG48_10495"/>
<dbReference type="Pfam" id="PF13649">
    <property type="entry name" value="Methyltransf_25"/>
    <property type="match status" value="1"/>
</dbReference>
<feature type="compositionally biased region" description="Low complexity" evidence="1">
    <location>
        <begin position="1"/>
        <end position="10"/>
    </location>
</feature>
<evidence type="ECO:0000256" key="1">
    <source>
        <dbReference type="SAM" id="MobiDB-lite"/>
    </source>
</evidence>
<reference evidence="3 4" key="1">
    <citation type="submission" date="2020-04" db="EMBL/GenBank/DDBJ databases">
        <authorList>
            <person name="Basu S."/>
            <person name="Maruthanayagam V."/>
            <person name="Chakraborty S."/>
            <person name="Pramanik A."/>
            <person name="Mukherjee J."/>
            <person name="Brink B."/>
        </authorList>
    </citation>
    <scope>NUCLEOTIDE SEQUENCE [LARGE SCALE GENOMIC DNA]</scope>
    <source>
        <strain evidence="3 4">AP17</strain>
    </source>
</reference>
<name>A0A6H1U5J4_9CYAN</name>
<dbReference type="GO" id="GO:0008168">
    <property type="term" value="F:methyltransferase activity"/>
    <property type="evidence" value="ECO:0007669"/>
    <property type="project" value="UniProtKB-KW"/>
</dbReference>
<protein>
    <submittedName>
        <fullName evidence="3">Class I SAM-dependent methyltransferase</fullName>
    </submittedName>
</protein>
<proteinExistence type="predicted"/>
<dbReference type="EMBL" id="CP051167">
    <property type="protein sequence ID" value="QIZ73696.1"/>
    <property type="molecule type" value="Genomic_DNA"/>
</dbReference>
<keyword evidence="4" id="KW-1185">Reference proteome</keyword>